<evidence type="ECO:0000313" key="2">
    <source>
        <dbReference type="EMBL" id="MBB5272437.1"/>
    </source>
</evidence>
<sequence>MDTQIDLDALRPWLERSDSSEETLSPIPALCLAATLNLGEGDRPPATLPPLWQWLHFLDRTPTDGLGEDGSPRSRALLPPIPLEQIMWAGSEIEFVAPLALGQPARKVSRIADMSAKTGSRGPMVFLTHEHRYEQQGRTAIVERTRAVFLGPSTGATPAAAAAPVADRQLDWPMDEATLFRFSALTFNTHRIHYDLPYATEVGGYPGLVVHGPLQALLIAETFRKWHPGRTVRRMEFRARASLFSGTPVSVCAAAPESGRLAFWTRTPAGGPAMECVVSFD</sequence>
<feature type="domain" description="FAS1-like dehydratase" evidence="1">
    <location>
        <begin position="79"/>
        <end position="139"/>
    </location>
</feature>
<dbReference type="Proteomes" id="UP000532440">
    <property type="component" value="Unassembled WGS sequence"/>
</dbReference>
<dbReference type="PANTHER" id="PTHR28152">
    <property type="entry name" value="HYDROXYACYL-THIOESTER DEHYDRATASE TYPE 2, MITOCHONDRIAL"/>
    <property type="match status" value="1"/>
</dbReference>
<keyword evidence="2" id="KW-0456">Lyase</keyword>
<dbReference type="AlphaFoldDB" id="A0A7W8HID8"/>
<evidence type="ECO:0000259" key="1">
    <source>
        <dbReference type="Pfam" id="PF13452"/>
    </source>
</evidence>
<dbReference type="InterPro" id="IPR052741">
    <property type="entry name" value="Mitochondrial_HTD2"/>
</dbReference>
<evidence type="ECO:0000313" key="3">
    <source>
        <dbReference type="Proteomes" id="UP000532440"/>
    </source>
</evidence>
<dbReference type="InterPro" id="IPR039569">
    <property type="entry name" value="FAS1-like_DH_region"/>
</dbReference>
<dbReference type="EC" id="4.2.1.153" evidence="2"/>
<dbReference type="SUPFAM" id="SSF54637">
    <property type="entry name" value="Thioesterase/thiol ester dehydrase-isomerase"/>
    <property type="match status" value="1"/>
</dbReference>
<dbReference type="GO" id="GO:0019171">
    <property type="term" value="F:(3R)-hydroxyacyl-[acyl-carrier-protein] dehydratase activity"/>
    <property type="evidence" value="ECO:0007669"/>
    <property type="project" value="TreeGrafter"/>
</dbReference>
<dbReference type="Pfam" id="PF13452">
    <property type="entry name" value="FAS1_DH_region"/>
    <property type="match status" value="1"/>
</dbReference>
<dbReference type="InterPro" id="IPR029069">
    <property type="entry name" value="HotDog_dom_sf"/>
</dbReference>
<proteinExistence type="predicted"/>
<dbReference type="RefSeq" id="WP_183967853.1">
    <property type="nucleotide sequence ID" value="NZ_BAABEW010000025.1"/>
</dbReference>
<name>A0A7W8HID8_9BURK</name>
<dbReference type="PANTHER" id="PTHR28152:SF1">
    <property type="entry name" value="HYDROXYACYL-THIOESTER DEHYDRATASE TYPE 2, MITOCHONDRIAL"/>
    <property type="match status" value="1"/>
</dbReference>
<accession>A0A7W8HID8</accession>
<organism evidence="2 3">
    <name type="scientific">Quisquiliibacterium transsilvanicum</name>
    <dbReference type="NCBI Taxonomy" id="1549638"/>
    <lineage>
        <taxon>Bacteria</taxon>
        <taxon>Pseudomonadati</taxon>
        <taxon>Pseudomonadota</taxon>
        <taxon>Betaproteobacteria</taxon>
        <taxon>Burkholderiales</taxon>
        <taxon>Burkholderiaceae</taxon>
        <taxon>Quisquiliibacterium</taxon>
    </lineage>
</organism>
<keyword evidence="3" id="KW-1185">Reference proteome</keyword>
<dbReference type="Gene3D" id="3.10.129.10">
    <property type="entry name" value="Hotdog Thioesterase"/>
    <property type="match status" value="2"/>
</dbReference>
<comment type="caution">
    <text evidence="2">The sequence shown here is derived from an EMBL/GenBank/DDBJ whole genome shotgun (WGS) entry which is preliminary data.</text>
</comment>
<dbReference type="EMBL" id="JACHGB010000004">
    <property type="protein sequence ID" value="MBB5272437.1"/>
    <property type="molecule type" value="Genomic_DNA"/>
</dbReference>
<protein>
    <submittedName>
        <fullName evidence="2">3-methylfumaryl-CoA hydratase</fullName>
        <ecNumber evidence="2">4.2.1.153</ecNumber>
    </submittedName>
</protein>
<reference evidence="2 3" key="1">
    <citation type="submission" date="2020-08" db="EMBL/GenBank/DDBJ databases">
        <title>Genomic Encyclopedia of Type Strains, Phase IV (KMG-IV): sequencing the most valuable type-strain genomes for metagenomic binning, comparative biology and taxonomic classification.</title>
        <authorList>
            <person name="Goeker M."/>
        </authorList>
    </citation>
    <scope>NUCLEOTIDE SEQUENCE [LARGE SCALE GENOMIC DNA]</scope>
    <source>
        <strain evidence="2 3">DSM 29781</strain>
    </source>
</reference>
<gene>
    <name evidence="2" type="ORF">HNQ70_002451</name>
</gene>